<dbReference type="PANTHER" id="PTHR30121">
    <property type="entry name" value="UNCHARACTERIZED PROTEIN YJGR-RELATED"/>
    <property type="match status" value="1"/>
</dbReference>
<protein>
    <submittedName>
        <fullName evidence="4">Type IV secretion system protein virB4</fullName>
    </submittedName>
</protein>
<dbReference type="SUPFAM" id="SSF52540">
    <property type="entry name" value="P-loop containing nucleoside triphosphate hydrolases"/>
    <property type="match status" value="1"/>
</dbReference>
<gene>
    <name evidence="4" type="primary">virB4</name>
    <name evidence="4" type="ORF">ArsFIN_55120</name>
</gene>
<proteinExistence type="inferred from homology"/>
<reference evidence="4 5" key="1">
    <citation type="submission" date="2019-03" db="EMBL/GenBank/DDBJ databases">
        <title>Long-read sequencing reveals hyperdense prophage content in a complex bacterial symbiont genome.</title>
        <authorList>
            <person name="Frost C.L."/>
            <person name="Siozios S."/>
            <person name="Nadal-Jimenez P."/>
            <person name="Brockhurst M.A."/>
            <person name="King K.C."/>
            <person name="Darby A.C."/>
            <person name="Hurst G.D.D."/>
        </authorList>
    </citation>
    <scope>NUCLEOTIDE SEQUENCE [LARGE SCALE GENOMIC DNA]</scope>
    <source>
        <strain evidence="4 5">FIN</strain>
        <plasmid evidence="5">parsfin12</plasmid>
    </source>
</reference>
<dbReference type="InterPro" id="IPR027417">
    <property type="entry name" value="P-loop_NTPase"/>
</dbReference>
<evidence type="ECO:0000313" key="4">
    <source>
        <dbReference type="EMBL" id="QBY46901.1"/>
    </source>
</evidence>
<dbReference type="GeneID" id="39751695"/>
<dbReference type="EMBL" id="CP038624">
    <property type="protein sequence ID" value="QBY46901.1"/>
    <property type="molecule type" value="Genomic_DNA"/>
</dbReference>
<dbReference type="InterPro" id="IPR018145">
    <property type="entry name" value="CagE_TrbE_VirB_cntrl_dom"/>
</dbReference>
<dbReference type="Proteomes" id="UP000295134">
    <property type="component" value="Plasmid pArsFIN12"/>
</dbReference>
<evidence type="ECO:0000256" key="1">
    <source>
        <dbReference type="ARBA" id="ARBA00006512"/>
    </source>
</evidence>
<dbReference type="RefSeq" id="WP_135679213.1">
    <property type="nucleotide sequence ID" value="NZ_CP038624.1"/>
</dbReference>
<dbReference type="Pfam" id="PF03135">
    <property type="entry name" value="CagE_TrbE_VirB"/>
    <property type="match status" value="1"/>
</dbReference>
<sequence length="790" mass="88363">MSTINNISVKKFIPSYTYHVDENIVYLKSGKLITTFVIDGFPFEATDDNQIVSYFEKVKNFLLAIGKEKHLFIWTHIIKKNIQVTGNYHFGENNFLQGLSNKYIAQFNRKDFFKTTYLLTIGIPVKKDSIQQGIDKMKEIISQGQAVFSEMNTGILGVRDSYLSDIASQYLAYLVNHSETAIPLSGTEIQSSIVNSDSFFGFDVAEIKHFEREDNVYCTNYIVKDFPRGTTIGQWDFLLKLPFEFILTQSFLVDAATKSIKQLQQQVNKLTSTNDVGVTQQEELFAGQESIQSNETLFGSYHAVLSVFGNSVDDAKENGTKIASEFITSGQGFRFVKSTVEAPLTYFSHLPMATYRPLPSKRTLSNLACLFSLHNFSHGKKEGNPIGDGTAIMPLKTTSGTLYHFNTHSSPPHLNVLGQPIAGHALILGASGAGKTTFVGTAAGFLQRFNPDMFVIDFNRSTELFVRAYGGSFFTLQEGKPTGLNPFQLADNDDEELMAFLKRWVKRCAINSDGTVCTDSEAEMIDSAVDAVMRLPRAKRRFGLLLQRINDTALTLRLKKWCGNGAQAWALDSPVNIFDPQAHSKVGFDTTVILKTDGGQDHPACEAVLSVLFFYKDRMQKEGKLMLSIVEEFWKPANFPMTQEMIKESLKAGRMKGEMMWLSSQSPEDAINCEIFPAIAQQTPTKCCLPNPDAIWEGYQKMGLTLKEFSLLKGLDRNSRTILIKQSNSSVFAKLDLYGFDDYLPIISGSKQGISLCEKIRAAVGDNPNDWIPELIQQLKAIKEEQEVNL</sequence>
<geneLocation type="plasmid" evidence="5">
    <name>parsfin12</name>
</geneLocation>
<dbReference type="PANTHER" id="PTHR30121:SF6">
    <property type="entry name" value="SLR6007 PROTEIN"/>
    <property type="match status" value="1"/>
</dbReference>
<dbReference type="Pfam" id="PF19044">
    <property type="entry name" value="P-loop_TraG"/>
    <property type="match status" value="1"/>
</dbReference>
<dbReference type="AlphaFoldDB" id="A0A4P7L2T4"/>
<organism evidence="4 5">
    <name type="scientific">Arsenophonus nasoniae</name>
    <name type="common">son-killer infecting Nasonia vitripennis</name>
    <dbReference type="NCBI Taxonomy" id="638"/>
    <lineage>
        <taxon>Bacteria</taxon>
        <taxon>Pseudomonadati</taxon>
        <taxon>Pseudomonadota</taxon>
        <taxon>Gammaproteobacteria</taxon>
        <taxon>Enterobacterales</taxon>
        <taxon>Morganellaceae</taxon>
        <taxon>Arsenophonus</taxon>
    </lineage>
</organism>
<dbReference type="InterPro" id="IPR043964">
    <property type="entry name" value="P-loop_TraG"/>
</dbReference>
<feature type="domain" description="TraG P-loop" evidence="3">
    <location>
        <begin position="425"/>
        <end position="531"/>
    </location>
</feature>
<comment type="similarity">
    <text evidence="1">Belongs to the TrbE/VirB4 family.</text>
</comment>
<accession>A0A4P7L2T4</accession>
<evidence type="ECO:0000313" key="5">
    <source>
        <dbReference type="Proteomes" id="UP000295134"/>
    </source>
</evidence>
<evidence type="ECO:0000259" key="2">
    <source>
        <dbReference type="Pfam" id="PF03135"/>
    </source>
</evidence>
<dbReference type="Gene3D" id="3.40.50.300">
    <property type="entry name" value="P-loop containing nucleotide triphosphate hydrolases"/>
    <property type="match status" value="1"/>
</dbReference>
<keyword evidence="4" id="KW-0614">Plasmid</keyword>
<feature type="domain" description="CagE TrbE VirB component of type IV transporter system central" evidence="2">
    <location>
        <begin position="168"/>
        <end position="352"/>
    </location>
</feature>
<name>A0A4P7L2T4_9GAMM</name>
<evidence type="ECO:0000259" key="3">
    <source>
        <dbReference type="Pfam" id="PF19044"/>
    </source>
</evidence>
<dbReference type="KEGG" id="ans:ArsFIN_55120"/>
<dbReference type="InterPro" id="IPR051162">
    <property type="entry name" value="T4SS_component"/>
</dbReference>
<dbReference type="GO" id="GO:0005524">
    <property type="term" value="F:ATP binding"/>
    <property type="evidence" value="ECO:0007669"/>
    <property type="project" value="InterPro"/>
</dbReference>